<evidence type="ECO:0000313" key="3">
    <source>
        <dbReference type="Proteomes" id="UP000756132"/>
    </source>
</evidence>
<sequence>MATVAPQRRDGGTFVNFSMPRRSQSVKSSFSRPVPQTAEERGEGYRHAHANFVPTHATSDDLHAAARPSFDVDGGKAGFVAGPAIPERTTSLHRKNQTWPATIREQRAGSFQLDTIPTPTLVNTPWELQRKNLGSRWSKSSTASSVLRPEVFLQLPREIYQCIIDHIENVHTERTKVDVSGMQADLHSLCLVSRTWHRIAQDHLYRELWLPSNKAPAKRRWSRDHRPSRLHQLLGTLKVSPGLATGTHRLNITAALAQELQNEISSGLKTGPTVGILQELVRLCYSMEHISGYVVPAAAQTQGLVDALAMRTHLKSHIWRLESNRSLPSLPDFIYAHDHWLNLETLVVSADSGVDLGEVAISLVLPRLPSLKHLVLSGLHHDDFHDTMLLTLPSLKSLRLERLGGLTDQGIEQLAYCRLAPYMESLTLVDLELMSLQTIQTLLWHLTRMKRFTFVQETSPEPQMDGTTISDPTRLSCPALQHLHWDCLVPGTALLYLATAIQADRFPALMTIKTPSDYDGTIQTLCRPIARNKLTHDDIQYLAERTKQSYTRDLRVSQIQAQLRIRERLQQPSFNVVVQDERMKVCSTHVIGSFLGDMASRIEYDLSAGVEGGRTALVELEDVTVPRPTSLGSSEQKLEVGRLF</sequence>
<dbReference type="GeneID" id="71990220"/>
<dbReference type="Gene3D" id="3.80.10.10">
    <property type="entry name" value="Ribonuclease Inhibitor"/>
    <property type="match status" value="1"/>
</dbReference>
<dbReference type="InterPro" id="IPR032675">
    <property type="entry name" value="LRR_dom_sf"/>
</dbReference>
<reference evidence="2" key="1">
    <citation type="submission" date="2021-12" db="EMBL/GenBank/DDBJ databases">
        <authorList>
            <person name="Zaccaron A."/>
            <person name="Stergiopoulos I."/>
        </authorList>
    </citation>
    <scope>NUCLEOTIDE SEQUENCE</scope>
    <source>
        <strain evidence="2">Race5_Kim</strain>
    </source>
</reference>
<dbReference type="RefSeq" id="XP_047764434.1">
    <property type="nucleotide sequence ID" value="XM_047909490.1"/>
</dbReference>
<dbReference type="OrthoDB" id="3210378at2759"/>
<evidence type="ECO:0008006" key="4">
    <source>
        <dbReference type="Google" id="ProtNLM"/>
    </source>
</evidence>
<evidence type="ECO:0000256" key="1">
    <source>
        <dbReference type="SAM" id="MobiDB-lite"/>
    </source>
</evidence>
<dbReference type="EMBL" id="CP090169">
    <property type="protein sequence ID" value="UJO20068.1"/>
    <property type="molecule type" value="Genomic_DNA"/>
</dbReference>
<accession>A0A9Q8PCR9</accession>
<dbReference type="Proteomes" id="UP000756132">
    <property type="component" value="Chromosome 7"/>
</dbReference>
<name>A0A9Q8PCR9_PASFU</name>
<keyword evidence="3" id="KW-1185">Reference proteome</keyword>
<protein>
    <recommendedName>
        <fullName evidence="4">F-box domain-containing protein</fullName>
    </recommendedName>
</protein>
<evidence type="ECO:0000313" key="2">
    <source>
        <dbReference type="EMBL" id="UJO20068.1"/>
    </source>
</evidence>
<dbReference type="KEGG" id="ffu:CLAFUR5_10342"/>
<feature type="region of interest" description="Disordered" evidence="1">
    <location>
        <begin position="24"/>
        <end position="43"/>
    </location>
</feature>
<proteinExistence type="predicted"/>
<dbReference type="SUPFAM" id="SSF52047">
    <property type="entry name" value="RNI-like"/>
    <property type="match status" value="1"/>
</dbReference>
<gene>
    <name evidence="2" type="ORF">CLAFUR5_10342</name>
</gene>
<organism evidence="2 3">
    <name type="scientific">Passalora fulva</name>
    <name type="common">Tomato leaf mold</name>
    <name type="synonym">Cladosporium fulvum</name>
    <dbReference type="NCBI Taxonomy" id="5499"/>
    <lineage>
        <taxon>Eukaryota</taxon>
        <taxon>Fungi</taxon>
        <taxon>Dikarya</taxon>
        <taxon>Ascomycota</taxon>
        <taxon>Pezizomycotina</taxon>
        <taxon>Dothideomycetes</taxon>
        <taxon>Dothideomycetidae</taxon>
        <taxon>Mycosphaerellales</taxon>
        <taxon>Mycosphaerellaceae</taxon>
        <taxon>Fulvia</taxon>
    </lineage>
</organism>
<dbReference type="AlphaFoldDB" id="A0A9Q8PCR9"/>
<reference evidence="2" key="2">
    <citation type="journal article" date="2022" name="Microb. Genom.">
        <title>A chromosome-scale genome assembly of the tomato pathogen Cladosporium fulvum reveals a compartmentalized genome architecture and the presence of a dispensable chromosome.</title>
        <authorList>
            <person name="Zaccaron A.Z."/>
            <person name="Chen L.H."/>
            <person name="Samaras A."/>
            <person name="Stergiopoulos I."/>
        </authorList>
    </citation>
    <scope>NUCLEOTIDE SEQUENCE</scope>
    <source>
        <strain evidence="2">Race5_Kim</strain>
    </source>
</reference>